<comment type="function">
    <text evidence="6">Transcriptional repressor that regulates multiple aspects of plant growth and development.</text>
</comment>
<sequence>MESKSLQYYYPPSKFKKPKSSLCEASSILTGCLLPRTSSITTFDRNPPSGNDAIRGQAESSKEFLIESPRCRESPKNLHGTSRFFVQTGALRSLAEDARKSACEPGDIDNERGREAEDVQLRGNHRQPTSFSAEGVELPGAPLAVVMYTLEPHTEFRRSMMEMVGSRLERNLTVDWDYLEELVLCYLELNENKYRKYILSAFFQVLVELLG</sequence>
<organism evidence="8 9">
    <name type="scientific">Carpinus fangiana</name>
    <dbReference type="NCBI Taxonomy" id="176857"/>
    <lineage>
        <taxon>Eukaryota</taxon>
        <taxon>Viridiplantae</taxon>
        <taxon>Streptophyta</taxon>
        <taxon>Embryophyta</taxon>
        <taxon>Tracheophyta</taxon>
        <taxon>Spermatophyta</taxon>
        <taxon>Magnoliopsida</taxon>
        <taxon>eudicotyledons</taxon>
        <taxon>Gunneridae</taxon>
        <taxon>Pentapetalae</taxon>
        <taxon>rosids</taxon>
        <taxon>fabids</taxon>
        <taxon>Fagales</taxon>
        <taxon>Betulaceae</taxon>
        <taxon>Carpinus</taxon>
    </lineage>
</organism>
<evidence type="ECO:0000256" key="3">
    <source>
        <dbReference type="ARBA" id="ARBA00023015"/>
    </source>
</evidence>
<dbReference type="NCBIfam" id="TIGR01568">
    <property type="entry name" value="A_thal_3678"/>
    <property type="match status" value="1"/>
</dbReference>
<keyword evidence="4 6" id="KW-0804">Transcription</keyword>
<dbReference type="GO" id="GO:0005634">
    <property type="term" value="C:nucleus"/>
    <property type="evidence" value="ECO:0007669"/>
    <property type="project" value="UniProtKB-SubCell"/>
</dbReference>
<dbReference type="GO" id="GO:0045892">
    <property type="term" value="P:negative regulation of DNA-templated transcription"/>
    <property type="evidence" value="ECO:0007669"/>
    <property type="project" value="UniProtKB-UniRule"/>
</dbReference>
<evidence type="ECO:0000256" key="5">
    <source>
        <dbReference type="ARBA" id="ARBA00023242"/>
    </source>
</evidence>
<reference evidence="8 9" key="1">
    <citation type="submission" date="2019-06" db="EMBL/GenBank/DDBJ databases">
        <title>A chromosomal-level reference genome of Carpinus fangiana (Coryloideae, Betulaceae).</title>
        <authorList>
            <person name="Yang X."/>
            <person name="Wang Z."/>
            <person name="Zhang L."/>
            <person name="Hao G."/>
            <person name="Liu J."/>
            <person name="Yang Y."/>
        </authorList>
    </citation>
    <scope>NUCLEOTIDE SEQUENCE [LARGE SCALE GENOMIC DNA]</scope>
    <source>
        <strain evidence="8">Cfa_2016G</strain>
        <tissue evidence="8">Leaf</tissue>
    </source>
</reference>
<keyword evidence="2 6" id="KW-0678">Repressor</keyword>
<evidence type="ECO:0000256" key="1">
    <source>
        <dbReference type="ARBA" id="ARBA00004123"/>
    </source>
</evidence>
<dbReference type="InterPro" id="IPR038933">
    <property type="entry name" value="Ovate"/>
</dbReference>
<protein>
    <recommendedName>
        <fullName evidence="6">Transcription repressor</fullName>
    </recommendedName>
    <alternativeName>
        <fullName evidence="6">Ovate family protein</fullName>
    </alternativeName>
</protein>
<dbReference type="Proteomes" id="UP000327013">
    <property type="component" value="Chromosome 5"/>
</dbReference>
<dbReference type="AlphaFoldDB" id="A0A5N6R9U5"/>
<dbReference type="Pfam" id="PF04844">
    <property type="entry name" value="Ovate"/>
    <property type="match status" value="1"/>
</dbReference>
<gene>
    <name evidence="8" type="ORF">FH972_013325</name>
</gene>
<dbReference type="PANTHER" id="PTHR33057">
    <property type="entry name" value="TRANSCRIPTION REPRESSOR OFP7-RELATED"/>
    <property type="match status" value="1"/>
</dbReference>
<evidence type="ECO:0000256" key="2">
    <source>
        <dbReference type="ARBA" id="ARBA00022491"/>
    </source>
</evidence>
<dbReference type="PROSITE" id="PS51754">
    <property type="entry name" value="OVATE"/>
    <property type="match status" value="1"/>
</dbReference>
<name>A0A5N6R9U5_9ROSI</name>
<dbReference type="PANTHER" id="PTHR33057:SF117">
    <property type="entry name" value="TRANSCRIPTION REPRESSOR OFP14"/>
    <property type="match status" value="1"/>
</dbReference>
<feature type="domain" description="OVATE" evidence="7">
    <location>
        <begin position="145"/>
        <end position="208"/>
    </location>
</feature>
<dbReference type="EMBL" id="CM017325">
    <property type="protein sequence ID" value="KAE8056558.1"/>
    <property type="molecule type" value="Genomic_DNA"/>
</dbReference>
<evidence type="ECO:0000256" key="4">
    <source>
        <dbReference type="ARBA" id="ARBA00023163"/>
    </source>
</evidence>
<evidence type="ECO:0000313" key="9">
    <source>
        <dbReference type="Proteomes" id="UP000327013"/>
    </source>
</evidence>
<keyword evidence="9" id="KW-1185">Reference proteome</keyword>
<accession>A0A5N6R9U5</accession>
<proteinExistence type="predicted"/>
<dbReference type="OrthoDB" id="689980at2759"/>
<comment type="subcellular location">
    <subcellularLocation>
        <location evidence="1 6">Nucleus</location>
    </subcellularLocation>
</comment>
<dbReference type="InterPro" id="IPR006458">
    <property type="entry name" value="Ovate_C"/>
</dbReference>
<keyword evidence="5 6" id="KW-0539">Nucleus</keyword>
<evidence type="ECO:0000313" key="8">
    <source>
        <dbReference type="EMBL" id="KAE8056558.1"/>
    </source>
</evidence>
<keyword evidence="3 6" id="KW-0805">Transcription regulation</keyword>
<evidence type="ECO:0000259" key="7">
    <source>
        <dbReference type="PROSITE" id="PS51754"/>
    </source>
</evidence>
<evidence type="ECO:0000256" key="6">
    <source>
        <dbReference type="RuleBase" id="RU367028"/>
    </source>
</evidence>